<keyword evidence="11" id="KW-1185">Reference proteome</keyword>
<feature type="domain" description="PAS" evidence="8">
    <location>
        <begin position="146"/>
        <end position="193"/>
    </location>
</feature>
<dbReference type="InterPro" id="IPR005467">
    <property type="entry name" value="His_kinase_dom"/>
</dbReference>
<dbReference type="Pfam" id="PF13426">
    <property type="entry name" value="PAS_9"/>
    <property type="match status" value="1"/>
</dbReference>
<evidence type="ECO:0000313" key="10">
    <source>
        <dbReference type="EMBL" id="ACB51228.1"/>
    </source>
</evidence>
<feature type="domain" description="PAC" evidence="9">
    <location>
        <begin position="853"/>
        <end position="905"/>
    </location>
</feature>
<dbReference type="InterPro" id="IPR058544">
    <property type="entry name" value="ETR1_N"/>
</dbReference>
<dbReference type="EC" id="2.7.13.3" evidence="2"/>
<dbReference type="Pfam" id="PF02518">
    <property type="entry name" value="HATPase_c"/>
    <property type="match status" value="1"/>
</dbReference>
<evidence type="ECO:0000256" key="4">
    <source>
        <dbReference type="ARBA" id="ARBA00022679"/>
    </source>
</evidence>
<feature type="domain" description="PAC" evidence="9">
    <location>
        <begin position="725"/>
        <end position="776"/>
    </location>
</feature>
<dbReference type="SUPFAM" id="SSF55785">
    <property type="entry name" value="PYP-like sensor domain (PAS domain)"/>
    <property type="match status" value="6"/>
</dbReference>
<evidence type="ECO:0000256" key="5">
    <source>
        <dbReference type="ARBA" id="ARBA00022777"/>
    </source>
</evidence>
<dbReference type="InterPro" id="IPR001610">
    <property type="entry name" value="PAC"/>
</dbReference>
<evidence type="ECO:0000259" key="9">
    <source>
        <dbReference type="PROSITE" id="PS50113"/>
    </source>
</evidence>
<dbReference type="InterPro" id="IPR036890">
    <property type="entry name" value="HATPase_C_sf"/>
</dbReference>
<comment type="catalytic activity">
    <reaction evidence="1">
        <text>ATP + protein L-histidine = ADP + protein N-phospho-L-histidine.</text>
        <dbReference type="EC" id="2.7.13.3"/>
    </reaction>
</comment>
<feature type="transmembrane region" description="Helical" evidence="6">
    <location>
        <begin position="94"/>
        <end position="117"/>
    </location>
</feature>
<evidence type="ECO:0000259" key="8">
    <source>
        <dbReference type="PROSITE" id="PS50112"/>
    </source>
</evidence>
<keyword evidence="3" id="KW-0597">Phosphoprotein</keyword>
<evidence type="ECO:0000256" key="6">
    <source>
        <dbReference type="SAM" id="Phobius"/>
    </source>
</evidence>
<dbReference type="NCBIfam" id="TIGR00229">
    <property type="entry name" value="sensory_box"/>
    <property type="match status" value="6"/>
</dbReference>
<keyword evidence="4" id="KW-0808">Transferase</keyword>
<sequence length="1112" mass="128496">MTLLTPLFSYLVLGLMPHGYCYLWQTPLVGLHLVSDGMIALAYYSIPLTLVYFVQKRHNFPYNWVFLLFGMFIVSCGTTHLMAIWTLWHPDYWVSGIIKAITAISSIYTAIVLIPLLPKILALPSTEALEEEIKQRQTVEKALRTSQRRLESILDMAEEAIISLNAKQEITLFNRGAEKIFGWNASDIIGKSLNCLLPQRFIVSHQQYVNQFQQSSDITRKMGKKREIFGLRQDQTEFLAEASIAKLDLSEETIVTVFLRDISDRRQREQAIYEHQQRFRKVFEDGPLGMAIVGLDYRFIDVNHTLCQMLGYLASELLELTFVDVTHPDDIDKDVNLAQQLYQQEIPSYSLEKRYVTKQGQILWVMLTAALLKDEQGQPRYGFAMIEDISDRKVAEAKLQQYKRIISAASDGIVLLDRNYNYQLVNQSYLDLHQKTDTEVIGHSVVEILGKTVFETKVKPYIDRSFSGISQEFQNWFELPGLGKQFISANFVPYFENNKTISGVVISLRNITHLKQIEESLRENKLKFRQLIDNVKDVLYIHDAQTYQVLYISPAFEDLWGISCETVYKNPYAWINCIHPDDRQRVRIAFENRISQGQYNEEYRIIRPNGEIRWIWSRSYPVFDELGNIYRVAGIAEDITERKAIQQTLELQDVIVKNMAEGVCLVSADTGELVYANPKFERMFGYEIGELKGQHVSIVNYEDERKSAEDVNQEIRHNVLEKGEYTYEVYNVKKDGTAFWCRATTSCFNHPEYGKVLVAVQEDINENKKIEAALKNSEQRLQYLIRSSPVVIFGCQPYDDFPATYISENVTNLLGYKPEDFLKDSKFWVDRVHPDDRERILSNLSQLFEQDFYNHEYRFLHADGNYRWLLAQLRLIRDEKGNPRESLGYLVDISDRKQAENKLTTSLEEKEVLLREIHHRVKNNLQVICSLLNLQARSVEDTQIKELLRESQNRVRAMSLVHEKLYRSENIASINLADYLQDLAKNIANAYKNVTTKINLKTDINPMIFLTIDIAVPCGLIINELISNAYKYAFAPGTQGEITLQAMMNNEQSIILTVKDNGKGLPKDFDLDQVKTLGLQLVKTLTNQLRGQIILGNKQGTHFKITLTRINP</sequence>
<feature type="domain" description="Histidine kinase" evidence="7">
    <location>
        <begin position="916"/>
        <end position="1111"/>
    </location>
</feature>
<keyword evidence="6" id="KW-1133">Transmembrane helix</keyword>
<dbReference type="AlphaFoldDB" id="B1X0D9"/>
<dbReference type="Pfam" id="PF07568">
    <property type="entry name" value="HisKA_2"/>
    <property type="match status" value="1"/>
</dbReference>
<dbReference type="HOGENOM" id="CLU_000445_114_3_3"/>
<dbReference type="SMART" id="SM00387">
    <property type="entry name" value="HATPase_c"/>
    <property type="match status" value="1"/>
</dbReference>
<evidence type="ECO:0000313" key="11">
    <source>
        <dbReference type="Proteomes" id="UP000001203"/>
    </source>
</evidence>
<evidence type="ECO:0000256" key="2">
    <source>
        <dbReference type="ARBA" id="ARBA00012438"/>
    </source>
</evidence>
<organism evidence="10 11">
    <name type="scientific">Crocosphaera subtropica (strain ATCC 51142 / BH68)</name>
    <name type="common">Cyanothece sp. (strain ATCC 51142)</name>
    <dbReference type="NCBI Taxonomy" id="43989"/>
    <lineage>
        <taxon>Bacteria</taxon>
        <taxon>Bacillati</taxon>
        <taxon>Cyanobacteriota</taxon>
        <taxon>Cyanophyceae</taxon>
        <taxon>Oscillatoriophycideae</taxon>
        <taxon>Chroococcales</taxon>
        <taxon>Aphanothecaceae</taxon>
        <taxon>Crocosphaera</taxon>
        <taxon>Crocosphaera subtropica</taxon>
    </lineage>
</organism>
<dbReference type="OrthoDB" id="415062at2"/>
<dbReference type="InterPro" id="IPR011495">
    <property type="entry name" value="Sig_transdc_His_kin_sub2_dim/P"/>
</dbReference>
<feature type="domain" description="PAS" evidence="8">
    <location>
        <begin position="275"/>
        <end position="345"/>
    </location>
</feature>
<dbReference type="eggNOG" id="COG3920">
    <property type="taxonomic scope" value="Bacteria"/>
</dbReference>
<dbReference type="PANTHER" id="PTHR43304:SF1">
    <property type="entry name" value="PAC DOMAIN-CONTAINING PROTEIN"/>
    <property type="match status" value="1"/>
</dbReference>
<feature type="transmembrane region" description="Helical" evidence="6">
    <location>
        <begin position="66"/>
        <end position="88"/>
    </location>
</feature>
<dbReference type="InterPro" id="IPR000700">
    <property type="entry name" value="PAS-assoc_C"/>
</dbReference>
<dbReference type="Proteomes" id="UP000001203">
    <property type="component" value="Chromosome circular"/>
</dbReference>
<keyword evidence="6" id="KW-0812">Transmembrane</keyword>
<dbReference type="Pfam" id="PF00989">
    <property type="entry name" value="PAS"/>
    <property type="match status" value="1"/>
</dbReference>
<evidence type="ECO:0000256" key="3">
    <source>
        <dbReference type="ARBA" id="ARBA00022553"/>
    </source>
</evidence>
<dbReference type="KEGG" id="cyt:cce_1878"/>
<gene>
    <name evidence="10" type="ordered locus">cce_1878</name>
</gene>
<dbReference type="InterPro" id="IPR003594">
    <property type="entry name" value="HATPase_dom"/>
</dbReference>
<dbReference type="CDD" id="cd00130">
    <property type="entry name" value="PAS"/>
    <property type="match status" value="5"/>
</dbReference>
<evidence type="ECO:0000259" key="7">
    <source>
        <dbReference type="PROSITE" id="PS50109"/>
    </source>
</evidence>
<evidence type="ECO:0000256" key="1">
    <source>
        <dbReference type="ARBA" id="ARBA00000085"/>
    </source>
</evidence>
<dbReference type="GO" id="GO:0006355">
    <property type="term" value="P:regulation of DNA-templated transcription"/>
    <property type="evidence" value="ECO:0007669"/>
    <property type="project" value="InterPro"/>
</dbReference>
<dbReference type="InterPro" id="IPR052162">
    <property type="entry name" value="Sensor_kinase/Photoreceptor"/>
</dbReference>
<protein>
    <recommendedName>
        <fullName evidence="2">histidine kinase</fullName>
        <ecNumber evidence="2">2.7.13.3</ecNumber>
    </recommendedName>
</protein>
<feature type="domain" description="PAC" evidence="9">
    <location>
        <begin position="349"/>
        <end position="401"/>
    </location>
</feature>
<dbReference type="eggNOG" id="COG2202">
    <property type="taxonomic scope" value="Bacteria"/>
</dbReference>
<dbReference type="eggNOG" id="COG4191">
    <property type="taxonomic scope" value="Bacteria"/>
</dbReference>
<dbReference type="InterPro" id="IPR013656">
    <property type="entry name" value="PAS_4"/>
</dbReference>
<feature type="domain" description="PAC" evidence="9">
    <location>
        <begin position="599"/>
        <end position="651"/>
    </location>
</feature>
<dbReference type="PANTHER" id="PTHR43304">
    <property type="entry name" value="PHYTOCHROME-LIKE PROTEIN CPH1"/>
    <property type="match status" value="1"/>
</dbReference>
<dbReference type="InterPro" id="IPR035965">
    <property type="entry name" value="PAS-like_dom_sf"/>
</dbReference>
<dbReference type="SMART" id="SM00086">
    <property type="entry name" value="PAC"/>
    <property type="match status" value="5"/>
</dbReference>
<dbReference type="Pfam" id="PF08447">
    <property type="entry name" value="PAS_3"/>
    <property type="match status" value="3"/>
</dbReference>
<feature type="domain" description="PAS" evidence="8">
    <location>
        <begin position="777"/>
        <end position="851"/>
    </location>
</feature>
<dbReference type="STRING" id="43989.cce_1878"/>
<reference evidence="10 11" key="1">
    <citation type="journal article" date="2008" name="Proc. Natl. Acad. Sci. U.S.A.">
        <title>The genome of Cyanothece 51142, a unicellular diazotrophic cyanobacterium important in the marine nitrogen cycle.</title>
        <authorList>
            <person name="Welsh E.A."/>
            <person name="Liberton M."/>
            <person name="Stoeckel J."/>
            <person name="Loh T."/>
            <person name="Elvitigala T."/>
            <person name="Wang C."/>
            <person name="Wollam A."/>
            <person name="Fulton R.S."/>
            <person name="Clifton S.W."/>
            <person name="Jacobs J.M."/>
            <person name="Aurora R."/>
            <person name="Ghosh B.K."/>
            <person name="Sherman L.A."/>
            <person name="Smith R.D."/>
            <person name="Wilson R.K."/>
            <person name="Pakrasi H.B."/>
        </authorList>
    </citation>
    <scope>NUCLEOTIDE SEQUENCE [LARGE SCALE GENOMIC DNA]</scope>
    <source>
        <strain evidence="11">ATCC 51142 / BH68</strain>
    </source>
</reference>
<feature type="domain" description="PAS" evidence="8">
    <location>
        <begin position="524"/>
        <end position="597"/>
    </location>
</feature>
<dbReference type="SUPFAM" id="SSF55874">
    <property type="entry name" value="ATPase domain of HSP90 chaperone/DNA topoisomerase II/histidine kinase"/>
    <property type="match status" value="1"/>
</dbReference>
<dbReference type="RefSeq" id="WP_009545689.1">
    <property type="nucleotide sequence ID" value="NC_010546.1"/>
</dbReference>
<dbReference type="PROSITE" id="PS50112">
    <property type="entry name" value="PAS"/>
    <property type="match status" value="5"/>
</dbReference>
<dbReference type="InterPro" id="IPR000014">
    <property type="entry name" value="PAS"/>
</dbReference>
<dbReference type="Pfam" id="PF08448">
    <property type="entry name" value="PAS_4"/>
    <property type="match status" value="1"/>
</dbReference>
<dbReference type="InterPro" id="IPR013767">
    <property type="entry name" value="PAS_fold"/>
</dbReference>
<feature type="domain" description="PAS" evidence="8">
    <location>
        <begin position="641"/>
        <end position="718"/>
    </location>
</feature>
<accession>B1X0D9</accession>
<feature type="transmembrane region" description="Helical" evidence="6">
    <location>
        <begin position="33"/>
        <end position="54"/>
    </location>
</feature>
<dbReference type="PROSITE" id="PS50113">
    <property type="entry name" value="PAC"/>
    <property type="match status" value="4"/>
</dbReference>
<name>B1X0D9_CROS5</name>
<dbReference type="Gene3D" id="3.30.565.10">
    <property type="entry name" value="Histidine kinase-like ATPase, C-terminal domain"/>
    <property type="match status" value="1"/>
</dbReference>
<dbReference type="Gene3D" id="3.30.450.20">
    <property type="entry name" value="PAS domain"/>
    <property type="match status" value="6"/>
</dbReference>
<keyword evidence="6" id="KW-0472">Membrane</keyword>
<dbReference type="PROSITE" id="PS50109">
    <property type="entry name" value="HIS_KIN"/>
    <property type="match status" value="1"/>
</dbReference>
<dbReference type="GO" id="GO:0004673">
    <property type="term" value="F:protein histidine kinase activity"/>
    <property type="evidence" value="ECO:0007669"/>
    <property type="project" value="UniProtKB-EC"/>
</dbReference>
<proteinExistence type="predicted"/>
<dbReference type="Pfam" id="PF25487">
    <property type="entry name" value="ETR1_N"/>
    <property type="match status" value="1"/>
</dbReference>
<dbReference type="SMART" id="SM00091">
    <property type="entry name" value="PAS"/>
    <property type="match status" value="6"/>
</dbReference>
<keyword evidence="5 10" id="KW-0418">Kinase</keyword>
<dbReference type="EMBL" id="CP000806">
    <property type="protein sequence ID" value="ACB51228.1"/>
    <property type="molecule type" value="Genomic_DNA"/>
</dbReference>
<dbReference type="InterPro" id="IPR013655">
    <property type="entry name" value="PAS_fold_3"/>
</dbReference>